<dbReference type="EMBL" id="KQ971351">
    <property type="protein sequence ID" value="EFA06596.1"/>
    <property type="molecule type" value="Genomic_DNA"/>
</dbReference>
<dbReference type="HOGENOM" id="CLU_1827813_0_0_1"/>
<dbReference type="InParanoid" id="D6WRX5"/>
<dbReference type="Proteomes" id="UP000007266">
    <property type="component" value="Linkage group 7"/>
</dbReference>
<organism evidence="1 2">
    <name type="scientific">Tribolium castaneum</name>
    <name type="common">Red flour beetle</name>
    <dbReference type="NCBI Taxonomy" id="7070"/>
    <lineage>
        <taxon>Eukaryota</taxon>
        <taxon>Metazoa</taxon>
        <taxon>Ecdysozoa</taxon>
        <taxon>Arthropoda</taxon>
        <taxon>Hexapoda</taxon>
        <taxon>Insecta</taxon>
        <taxon>Pterygota</taxon>
        <taxon>Neoptera</taxon>
        <taxon>Endopterygota</taxon>
        <taxon>Coleoptera</taxon>
        <taxon>Polyphaga</taxon>
        <taxon>Cucujiformia</taxon>
        <taxon>Tenebrionidae</taxon>
        <taxon>Tenebrionidae incertae sedis</taxon>
        <taxon>Tribolium</taxon>
    </lineage>
</organism>
<reference evidence="1 2" key="1">
    <citation type="journal article" date="2008" name="Nature">
        <title>The genome of the model beetle and pest Tribolium castaneum.</title>
        <authorList>
            <consortium name="Tribolium Genome Sequencing Consortium"/>
            <person name="Richards S."/>
            <person name="Gibbs R.A."/>
            <person name="Weinstock G.M."/>
            <person name="Brown S.J."/>
            <person name="Denell R."/>
            <person name="Beeman R.W."/>
            <person name="Gibbs R."/>
            <person name="Beeman R.W."/>
            <person name="Brown S.J."/>
            <person name="Bucher G."/>
            <person name="Friedrich M."/>
            <person name="Grimmelikhuijzen C.J."/>
            <person name="Klingler M."/>
            <person name="Lorenzen M."/>
            <person name="Richards S."/>
            <person name="Roth S."/>
            <person name="Schroder R."/>
            <person name="Tautz D."/>
            <person name="Zdobnov E.M."/>
            <person name="Muzny D."/>
            <person name="Gibbs R.A."/>
            <person name="Weinstock G.M."/>
            <person name="Attaway T."/>
            <person name="Bell S."/>
            <person name="Buhay C.J."/>
            <person name="Chandrabose M.N."/>
            <person name="Chavez D."/>
            <person name="Clerk-Blankenburg K.P."/>
            <person name="Cree A."/>
            <person name="Dao M."/>
            <person name="Davis C."/>
            <person name="Chacko J."/>
            <person name="Dinh H."/>
            <person name="Dugan-Rocha S."/>
            <person name="Fowler G."/>
            <person name="Garner T.T."/>
            <person name="Garnes J."/>
            <person name="Gnirke A."/>
            <person name="Hawes A."/>
            <person name="Hernandez J."/>
            <person name="Hines S."/>
            <person name="Holder M."/>
            <person name="Hume J."/>
            <person name="Jhangiani S.N."/>
            <person name="Joshi V."/>
            <person name="Khan Z.M."/>
            <person name="Jackson L."/>
            <person name="Kovar C."/>
            <person name="Kowis A."/>
            <person name="Lee S."/>
            <person name="Lewis L.R."/>
            <person name="Margolis J."/>
            <person name="Morgan M."/>
            <person name="Nazareth L.V."/>
            <person name="Nguyen N."/>
            <person name="Okwuonu G."/>
            <person name="Parker D."/>
            <person name="Richards S."/>
            <person name="Ruiz S.J."/>
            <person name="Santibanez J."/>
            <person name="Savard J."/>
            <person name="Scherer S.E."/>
            <person name="Schneider B."/>
            <person name="Sodergren E."/>
            <person name="Tautz D."/>
            <person name="Vattahil S."/>
            <person name="Villasana D."/>
            <person name="White C.S."/>
            <person name="Wright R."/>
            <person name="Park Y."/>
            <person name="Beeman R.W."/>
            <person name="Lord J."/>
            <person name="Oppert B."/>
            <person name="Lorenzen M."/>
            <person name="Brown S."/>
            <person name="Wang L."/>
            <person name="Savard J."/>
            <person name="Tautz D."/>
            <person name="Richards S."/>
            <person name="Weinstock G."/>
            <person name="Gibbs R.A."/>
            <person name="Liu Y."/>
            <person name="Worley K."/>
            <person name="Weinstock G."/>
            <person name="Elsik C.G."/>
            <person name="Reese J.T."/>
            <person name="Elhaik E."/>
            <person name="Landan G."/>
            <person name="Graur D."/>
            <person name="Arensburger P."/>
            <person name="Atkinson P."/>
            <person name="Beeman R.W."/>
            <person name="Beidler J."/>
            <person name="Brown S.J."/>
            <person name="Demuth J.P."/>
            <person name="Drury D.W."/>
            <person name="Du Y.Z."/>
            <person name="Fujiwara H."/>
            <person name="Lorenzen M."/>
            <person name="Maselli V."/>
            <person name="Osanai M."/>
            <person name="Park Y."/>
            <person name="Robertson H.M."/>
            <person name="Tu Z."/>
            <person name="Wang J.J."/>
            <person name="Wang S."/>
            <person name="Richards S."/>
            <person name="Song H."/>
            <person name="Zhang L."/>
            <person name="Sodergren E."/>
            <person name="Werner D."/>
            <person name="Stanke M."/>
            <person name="Morgenstern B."/>
            <person name="Solovyev V."/>
            <person name="Kosarev P."/>
            <person name="Brown G."/>
            <person name="Chen H.C."/>
            <person name="Ermolaeva O."/>
            <person name="Hlavina W."/>
            <person name="Kapustin Y."/>
            <person name="Kiryutin B."/>
            <person name="Kitts P."/>
            <person name="Maglott D."/>
            <person name="Pruitt K."/>
            <person name="Sapojnikov V."/>
            <person name="Souvorov A."/>
            <person name="Mackey A.J."/>
            <person name="Waterhouse R.M."/>
            <person name="Wyder S."/>
            <person name="Zdobnov E.M."/>
            <person name="Zdobnov E.M."/>
            <person name="Wyder S."/>
            <person name="Kriventseva E.V."/>
            <person name="Kadowaki T."/>
            <person name="Bork P."/>
            <person name="Aranda M."/>
            <person name="Bao R."/>
            <person name="Beermann A."/>
            <person name="Berns N."/>
            <person name="Bolognesi R."/>
            <person name="Bonneton F."/>
            <person name="Bopp D."/>
            <person name="Brown S.J."/>
            <person name="Bucher G."/>
            <person name="Butts T."/>
            <person name="Chaumot A."/>
            <person name="Denell R.E."/>
            <person name="Ferrier D.E."/>
            <person name="Friedrich M."/>
            <person name="Gordon C.M."/>
            <person name="Jindra M."/>
            <person name="Klingler M."/>
            <person name="Lan Q."/>
            <person name="Lattorff H.M."/>
            <person name="Laudet V."/>
            <person name="von Levetsow C."/>
            <person name="Liu Z."/>
            <person name="Lutz R."/>
            <person name="Lynch J.A."/>
            <person name="da Fonseca R.N."/>
            <person name="Posnien N."/>
            <person name="Reuter R."/>
            <person name="Roth S."/>
            <person name="Savard J."/>
            <person name="Schinko J.B."/>
            <person name="Schmitt C."/>
            <person name="Schoppmeier M."/>
            <person name="Schroder R."/>
            <person name="Shippy T.D."/>
            <person name="Simonnet F."/>
            <person name="Marques-Souza H."/>
            <person name="Tautz D."/>
            <person name="Tomoyasu Y."/>
            <person name="Trauner J."/>
            <person name="Van der Zee M."/>
            <person name="Vervoort M."/>
            <person name="Wittkopp N."/>
            <person name="Wimmer E.A."/>
            <person name="Yang X."/>
            <person name="Jones A.K."/>
            <person name="Sattelle D.B."/>
            <person name="Ebert P.R."/>
            <person name="Nelson D."/>
            <person name="Scott J.G."/>
            <person name="Beeman R.W."/>
            <person name="Muthukrishnan S."/>
            <person name="Kramer K.J."/>
            <person name="Arakane Y."/>
            <person name="Beeman R.W."/>
            <person name="Zhu Q."/>
            <person name="Hogenkamp D."/>
            <person name="Dixit R."/>
            <person name="Oppert B."/>
            <person name="Jiang H."/>
            <person name="Zou Z."/>
            <person name="Marshall J."/>
            <person name="Elpidina E."/>
            <person name="Vinokurov K."/>
            <person name="Oppert C."/>
            <person name="Zou Z."/>
            <person name="Evans J."/>
            <person name="Lu Z."/>
            <person name="Zhao P."/>
            <person name="Sumathipala N."/>
            <person name="Altincicek B."/>
            <person name="Vilcinskas A."/>
            <person name="Williams M."/>
            <person name="Hultmark D."/>
            <person name="Hetru C."/>
            <person name="Jiang H."/>
            <person name="Grimmelikhuijzen C.J."/>
            <person name="Hauser F."/>
            <person name="Cazzamali G."/>
            <person name="Williamson M."/>
            <person name="Park Y."/>
            <person name="Li B."/>
            <person name="Tanaka Y."/>
            <person name="Predel R."/>
            <person name="Neupert S."/>
            <person name="Schachtner J."/>
            <person name="Verleyen P."/>
            <person name="Raible F."/>
            <person name="Bork P."/>
            <person name="Friedrich M."/>
            <person name="Walden K.K."/>
            <person name="Robertson H.M."/>
            <person name="Angeli S."/>
            <person name="Foret S."/>
            <person name="Bucher G."/>
            <person name="Schuetz S."/>
            <person name="Maleszka R."/>
            <person name="Wimmer E.A."/>
            <person name="Beeman R.W."/>
            <person name="Lorenzen M."/>
            <person name="Tomoyasu Y."/>
            <person name="Miller S.C."/>
            <person name="Grossmann D."/>
            <person name="Bucher G."/>
        </authorList>
    </citation>
    <scope>NUCLEOTIDE SEQUENCE [LARGE SCALE GENOMIC DNA]</scope>
    <source>
        <strain evidence="1 2">Georgia GA2</strain>
    </source>
</reference>
<evidence type="ECO:0000313" key="1">
    <source>
        <dbReference type="EMBL" id="EFA06596.1"/>
    </source>
</evidence>
<reference evidence="1 2" key="2">
    <citation type="journal article" date="2010" name="Nucleic Acids Res.">
        <title>BeetleBase in 2010: revisions to provide comprehensive genomic information for Tribolium castaneum.</title>
        <authorList>
            <person name="Kim H.S."/>
            <person name="Murphy T."/>
            <person name="Xia J."/>
            <person name="Caragea D."/>
            <person name="Park Y."/>
            <person name="Beeman R.W."/>
            <person name="Lorenzen M.D."/>
            <person name="Butcher S."/>
            <person name="Manak J.R."/>
            <person name="Brown S.J."/>
        </authorList>
    </citation>
    <scope>GENOME REANNOTATION</scope>
    <source>
        <strain evidence="1 2">Georgia GA2</strain>
    </source>
</reference>
<gene>
    <name evidence="1" type="primary">GLEAN_09510</name>
    <name evidence="1" type="ORF">TcasGA2_TC009510</name>
</gene>
<proteinExistence type="predicted"/>
<accession>D6WRX5</accession>
<protein>
    <submittedName>
        <fullName evidence="1">Uncharacterized protein</fullName>
    </submittedName>
</protein>
<sequence length="141" mass="16322">MRSIDRQLAKFHGRPQEGSGCYLMSIITGKFQVFQESLTIPVEFRTEANHIKCSSRRTKSKTCNKHKCKQKPSRHNKMQKMQPKELDWLFRLVFAWPRIRFVNSPNQFHVNQQSEGGVVDDLHHADEATAQKQAVDAAERG</sequence>
<name>D6WRX5_TRICA</name>
<dbReference type="AlphaFoldDB" id="D6WRX5"/>
<keyword evidence="2" id="KW-1185">Reference proteome</keyword>
<evidence type="ECO:0000313" key="2">
    <source>
        <dbReference type="Proteomes" id="UP000007266"/>
    </source>
</evidence>